<evidence type="ECO:0000313" key="6">
    <source>
        <dbReference type="Proteomes" id="UP000886865"/>
    </source>
</evidence>
<dbReference type="PROSITE" id="PS50297">
    <property type="entry name" value="ANK_REP_REGION"/>
    <property type="match status" value="1"/>
</dbReference>
<dbReference type="AlphaFoldDB" id="A0A9D1JXU0"/>
<keyword evidence="2 3" id="KW-0040">ANK repeat</keyword>
<dbReference type="Gene3D" id="1.25.40.20">
    <property type="entry name" value="Ankyrin repeat-containing domain"/>
    <property type="match status" value="1"/>
</dbReference>
<dbReference type="InterPro" id="IPR002110">
    <property type="entry name" value="Ankyrin_rpt"/>
</dbReference>
<reference evidence="5" key="2">
    <citation type="journal article" date="2021" name="PeerJ">
        <title>Extensive microbial diversity within the chicken gut microbiome revealed by metagenomics and culture.</title>
        <authorList>
            <person name="Gilroy R."/>
            <person name="Ravi A."/>
            <person name="Getino M."/>
            <person name="Pursley I."/>
            <person name="Horton D.L."/>
            <person name="Alikhan N.F."/>
            <person name="Baker D."/>
            <person name="Gharbi K."/>
            <person name="Hall N."/>
            <person name="Watson M."/>
            <person name="Adriaenssens E.M."/>
            <person name="Foster-Nyarko E."/>
            <person name="Jarju S."/>
            <person name="Secka A."/>
            <person name="Antonio M."/>
            <person name="Oren A."/>
            <person name="Chaudhuri R.R."/>
            <person name="La Ragione R."/>
            <person name="Hildebrand F."/>
            <person name="Pallen M.J."/>
        </authorList>
    </citation>
    <scope>NUCLEOTIDE SEQUENCE</scope>
    <source>
        <strain evidence="5">CHK152-2871</strain>
    </source>
</reference>
<dbReference type="PANTHER" id="PTHR24171">
    <property type="entry name" value="ANKYRIN REPEAT DOMAIN-CONTAINING PROTEIN 39-RELATED"/>
    <property type="match status" value="1"/>
</dbReference>
<evidence type="ECO:0000256" key="3">
    <source>
        <dbReference type="PROSITE-ProRule" id="PRU00023"/>
    </source>
</evidence>
<evidence type="ECO:0000256" key="1">
    <source>
        <dbReference type="ARBA" id="ARBA00022737"/>
    </source>
</evidence>
<gene>
    <name evidence="5" type="ORF">IAA86_03160</name>
</gene>
<feature type="repeat" description="ANK" evidence="3">
    <location>
        <begin position="99"/>
        <end position="131"/>
    </location>
</feature>
<feature type="repeat" description="ANK" evidence="3">
    <location>
        <begin position="163"/>
        <end position="195"/>
    </location>
</feature>
<proteinExistence type="predicted"/>
<organism evidence="5 6">
    <name type="scientific">Candidatus Galligastranaerophilus intestinavium</name>
    <dbReference type="NCBI Taxonomy" id="2840836"/>
    <lineage>
        <taxon>Bacteria</taxon>
        <taxon>Candidatus Galligastranaerophilus</taxon>
    </lineage>
</organism>
<evidence type="ECO:0000256" key="2">
    <source>
        <dbReference type="ARBA" id="ARBA00023043"/>
    </source>
</evidence>
<accession>A0A9D1JXU0</accession>
<name>A0A9D1JXU0_9BACT</name>
<comment type="caution">
    <text evidence="5">The sequence shown here is derived from an EMBL/GenBank/DDBJ whole genome shotgun (WGS) entry which is preliminary data.</text>
</comment>
<evidence type="ECO:0000313" key="5">
    <source>
        <dbReference type="EMBL" id="HIS74002.1"/>
    </source>
</evidence>
<dbReference type="PROSITE" id="PS50088">
    <property type="entry name" value="ANK_REPEAT"/>
    <property type="match status" value="2"/>
</dbReference>
<dbReference type="SMART" id="SM00248">
    <property type="entry name" value="ANK"/>
    <property type="match status" value="4"/>
</dbReference>
<dbReference type="Proteomes" id="UP000886865">
    <property type="component" value="Unassembled WGS sequence"/>
</dbReference>
<reference evidence="5" key="1">
    <citation type="submission" date="2020-10" db="EMBL/GenBank/DDBJ databases">
        <authorList>
            <person name="Gilroy R."/>
        </authorList>
    </citation>
    <scope>NUCLEOTIDE SEQUENCE</scope>
    <source>
        <strain evidence="5">CHK152-2871</strain>
    </source>
</reference>
<evidence type="ECO:0000256" key="4">
    <source>
        <dbReference type="SAM" id="SignalP"/>
    </source>
</evidence>
<protein>
    <submittedName>
        <fullName evidence="5">Ankyrin repeat domain-containing protein</fullName>
    </submittedName>
</protein>
<keyword evidence="1" id="KW-0677">Repeat</keyword>
<keyword evidence="4" id="KW-0732">Signal</keyword>
<dbReference type="InterPro" id="IPR036770">
    <property type="entry name" value="Ankyrin_rpt-contain_sf"/>
</dbReference>
<sequence>MAVLLSKIKKTFTVIGAAVLILNNCAFAYESGFSDDFFNLLKKSQKKEVTQQMLAAKKELKKRGIEPSVDSFVKHVKKNDIEILQIFVDAGFDVNTDFYTDYPIYYAAKHNKFEAAEFLLKNGANPNLGFNPPLIEAIKNKNPKIVHILLEYGAKPNKDDFISGYTILYTALKDKQYEIAKDLLEHGARPDGASMVIIESKNLYDILGLDKDIQ</sequence>
<dbReference type="Pfam" id="PF12796">
    <property type="entry name" value="Ank_2"/>
    <property type="match status" value="1"/>
</dbReference>
<dbReference type="EMBL" id="DVJQ01000027">
    <property type="protein sequence ID" value="HIS74002.1"/>
    <property type="molecule type" value="Genomic_DNA"/>
</dbReference>
<feature type="signal peptide" evidence="4">
    <location>
        <begin position="1"/>
        <end position="28"/>
    </location>
</feature>
<dbReference type="SUPFAM" id="SSF48403">
    <property type="entry name" value="Ankyrin repeat"/>
    <property type="match status" value="1"/>
</dbReference>
<feature type="chain" id="PRO_5039393481" evidence="4">
    <location>
        <begin position="29"/>
        <end position="214"/>
    </location>
</feature>